<dbReference type="Proteomes" id="UP001159364">
    <property type="component" value="Linkage Group LG11"/>
</dbReference>
<evidence type="ECO:0000259" key="5">
    <source>
        <dbReference type="PROSITE" id="PS51795"/>
    </source>
</evidence>
<evidence type="ECO:0000313" key="7">
    <source>
        <dbReference type="Proteomes" id="UP001159364"/>
    </source>
</evidence>
<dbReference type="PANTHER" id="PTHR46868:SF3">
    <property type="entry name" value="FCS-LIKE ZINC FINGER 11"/>
    <property type="match status" value="1"/>
</dbReference>
<sequence>MLRKRSGSIKKDPKMGQFNLSESESDSYFQSIWTGQSHNASSLLPGLFVGCSPKALSDCDSVSSPTSPLDFRAFSSLGKTSRSPRAPCVGQQKCWDCSKVGLSIVDSLENDPRGSSKVLRSSDSKSILFGPQVRVKNSTVQPSSNSFEAPKSLPKNFANFHRQHTMSPIQKGNSHVIFEIGETPPEPDSCGKILSCSLDSCRPFSRLRLSHLADRNCQGSSNNVSPNSVSTLINSPGQSFRGSTNSNYISSANMISAPESNGSVDGLTGSFSASEIELSEEYTCVILHGPNPKKTHIFGDCIMECQCDDLSNFGKKEEKEIGVSQADTGFMNLTPNGLNHFLSFCYYCNKKLEDGEDIYIYGGEKAFCSLNCRMQEIMVDEELENTNDKASDAYRNLEYGEELSEAGIFDAP</sequence>
<protein>
    <recommendedName>
        <fullName evidence="5">FLZ-type domain-containing protein</fullName>
    </recommendedName>
</protein>
<accession>A0AAV8SI59</accession>
<dbReference type="EMBL" id="JAIWQS010000011">
    <property type="protein sequence ID" value="KAJ8751684.1"/>
    <property type="molecule type" value="Genomic_DNA"/>
</dbReference>
<comment type="caution">
    <text evidence="6">The sequence shown here is derived from an EMBL/GenBank/DDBJ whole genome shotgun (WGS) entry which is preliminary data.</text>
</comment>
<evidence type="ECO:0000256" key="3">
    <source>
        <dbReference type="ARBA" id="ARBA00022771"/>
    </source>
</evidence>
<evidence type="ECO:0000256" key="4">
    <source>
        <dbReference type="PROSITE-ProRule" id="PRU01131"/>
    </source>
</evidence>
<keyword evidence="3" id="KW-0863">Zinc-finger</keyword>
<proteinExistence type="inferred from homology"/>
<keyword evidence="7" id="KW-1185">Reference proteome</keyword>
<dbReference type="InterPro" id="IPR007650">
    <property type="entry name" value="Zf-FLZ_dom"/>
</dbReference>
<name>A0AAV8SI59_9ROSI</name>
<reference evidence="6 7" key="1">
    <citation type="submission" date="2021-09" db="EMBL/GenBank/DDBJ databases">
        <title>Genomic insights and catalytic innovation underlie evolution of tropane alkaloids biosynthesis.</title>
        <authorList>
            <person name="Wang Y.-J."/>
            <person name="Tian T."/>
            <person name="Huang J.-P."/>
            <person name="Huang S.-X."/>
        </authorList>
    </citation>
    <scope>NUCLEOTIDE SEQUENCE [LARGE SCALE GENOMIC DNA]</scope>
    <source>
        <strain evidence="6">KIB-2018</strain>
        <tissue evidence="6">Leaf</tissue>
    </source>
</reference>
<feature type="zinc finger region" description="FLZ-type" evidence="4">
    <location>
        <begin position="340"/>
        <end position="384"/>
    </location>
</feature>
<gene>
    <name evidence="6" type="ORF">K2173_025847</name>
</gene>
<evidence type="ECO:0000313" key="6">
    <source>
        <dbReference type="EMBL" id="KAJ8751684.1"/>
    </source>
</evidence>
<dbReference type="AlphaFoldDB" id="A0AAV8SI59"/>
<evidence type="ECO:0000256" key="1">
    <source>
        <dbReference type="ARBA" id="ARBA00009374"/>
    </source>
</evidence>
<feature type="domain" description="FLZ-type" evidence="5">
    <location>
        <begin position="340"/>
        <end position="384"/>
    </location>
</feature>
<dbReference type="GO" id="GO:0008270">
    <property type="term" value="F:zinc ion binding"/>
    <property type="evidence" value="ECO:0007669"/>
    <property type="project" value="UniProtKB-KW"/>
</dbReference>
<comment type="similarity">
    <text evidence="1">Belongs to the FLZ family.</text>
</comment>
<keyword evidence="2" id="KW-0479">Metal-binding</keyword>
<dbReference type="InterPro" id="IPR044585">
    <property type="entry name" value="FLZ10/11"/>
</dbReference>
<keyword evidence="3" id="KW-0862">Zinc</keyword>
<dbReference type="Pfam" id="PF04570">
    <property type="entry name" value="zf-FLZ"/>
    <property type="match status" value="1"/>
</dbReference>
<evidence type="ECO:0000256" key="2">
    <source>
        <dbReference type="ARBA" id="ARBA00022723"/>
    </source>
</evidence>
<dbReference type="PANTHER" id="PTHR46868">
    <property type="entry name" value="FCS-LIKE ZINC FINGER 11"/>
    <property type="match status" value="1"/>
</dbReference>
<organism evidence="6 7">
    <name type="scientific">Erythroxylum novogranatense</name>
    <dbReference type="NCBI Taxonomy" id="1862640"/>
    <lineage>
        <taxon>Eukaryota</taxon>
        <taxon>Viridiplantae</taxon>
        <taxon>Streptophyta</taxon>
        <taxon>Embryophyta</taxon>
        <taxon>Tracheophyta</taxon>
        <taxon>Spermatophyta</taxon>
        <taxon>Magnoliopsida</taxon>
        <taxon>eudicotyledons</taxon>
        <taxon>Gunneridae</taxon>
        <taxon>Pentapetalae</taxon>
        <taxon>rosids</taxon>
        <taxon>fabids</taxon>
        <taxon>Malpighiales</taxon>
        <taxon>Erythroxylaceae</taxon>
        <taxon>Erythroxylum</taxon>
    </lineage>
</organism>
<dbReference type="PROSITE" id="PS51795">
    <property type="entry name" value="ZF_FLZ"/>
    <property type="match status" value="1"/>
</dbReference>